<keyword evidence="1" id="KW-0472">Membrane</keyword>
<proteinExistence type="predicted"/>
<name>A0A1J5DYN9_9BACT</name>
<sequence length="255" mass="27612">MSIQNKTEAGMSFVELMIAGLLLLIVALIASTTFMGSSQTIIKSWDESVAVARAQELLEEVKGMRYEYIHQATSTAAEEHLHLNVINPIIMPQGSKTVSVPVRIIAHTSDDYVATGYNFVPLNITWEHEGTSTPAGNIQDGYGINAATITLTTNGSITQRLFGTLSIDGTNVSQRVMLFPSQGETISDKDMIGTITMEASFVDDPADGTKTTTPADIFPEDYKQITIITSWGKQGSKSGSRQLVTIIAPKPASYY</sequence>
<comment type="caution">
    <text evidence="2">The sequence shown here is derived from an EMBL/GenBank/DDBJ whole genome shotgun (WGS) entry which is preliminary data.</text>
</comment>
<evidence type="ECO:0000313" key="2">
    <source>
        <dbReference type="EMBL" id="OIP41260.1"/>
    </source>
</evidence>
<reference evidence="2 3" key="1">
    <citation type="journal article" date="2016" name="Environ. Microbiol.">
        <title>Genomic resolution of a cold subsurface aquifer community provides metabolic insights for novel microbes adapted to high CO concentrations.</title>
        <authorList>
            <person name="Probst A.J."/>
            <person name="Castelle C.J."/>
            <person name="Singh A."/>
            <person name="Brown C.T."/>
            <person name="Anantharaman K."/>
            <person name="Sharon I."/>
            <person name="Hug L.A."/>
            <person name="Burstein D."/>
            <person name="Emerson J.B."/>
            <person name="Thomas B.C."/>
            <person name="Banfield J.F."/>
        </authorList>
    </citation>
    <scope>NUCLEOTIDE SEQUENCE [LARGE SCALE GENOMIC DNA]</scope>
    <source>
        <strain evidence="2">CG2_30_40_21</strain>
    </source>
</reference>
<evidence type="ECO:0000256" key="1">
    <source>
        <dbReference type="SAM" id="Phobius"/>
    </source>
</evidence>
<keyword evidence="1" id="KW-0812">Transmembrane</keyword>
<protein>
    <submittedName>
        <fullName evidence="2">Uncharacterized protein</fullName>
    </submittedName>
</protein>
<accession>A0A1J5DYN9</accession>
<feature type="transmembrane region" description="Helical" evidence="1">
    <location>
        <begin position="12"/>
        <end position="34"/>
    </location>
</feature>
<evidence type="ECO:0000313" key="3">
    <source>
        <dbReference type="Proteomes" id="UP000183085"/>
    </source>
</evidence>
<dbReference type="STRING" id="1817895.AUJ95_03585"/>
<dbReference type="EMBL" id="MNYI01000089">
    <property type="protein sequence ID" value="OIP41260.1"/>
    <property type="molecule type" value="Genomic_DNA"/>
</dbReference>
<gene>
    <name evidence="2" type="ORF">AUJ95_03585</name>
</gene>
<dbReference type="AlphaFoldDB" id="A0A1J5DYN9"/>
<keyword evidence="1" id="KW-1133">Transmembrane helix</keyword>
<organism evidence="2 3">
    <name type="scientific">Candidatus Desantisbacteria bacterium CG2_30_40_21</name>
    <dbReference type="NCBI Taxonomy" id="1817895"/>
    <lineage>
        <taxon>Bacteria</taxon>
        <taxon>Candidatus Desantisiibacteriota</taxon>
    </lineage>
</organism>
<dbReference type="Proteomes" id="UP000183085">
    <property type="component" value="Unassembled WGS sequence"/>
</dbReference>